<sequence>MRVVIAGGHGKIGLRLARLLAEREDHAVSLVRKPEHDADVIAVGAHPQRFDLESGTADELAGIVRGADAVVFAAGAGPNSGAARKDTVDRAAAALLADAAEQAGVRRYLMVSAIGVDRTELPTGQGEVWDAYVSAKQRADEDLRGRDLDWTIVRPGGLTDTSGTGRVTLAAQTEMGPVPREDVAAVLVALLDEPGTAHLSLDLVGGDLPIVQAVQEVQSAR</sequence>
<name>A0A938YJ43_9ACTN</name>
<protein>
    <submittedName>
        <fullName evidence="2">SDR family oxidoreductase</fullName>
    </submittedName>
</protein>
<organism evidence="2 3">
    <name type="scientific">Nakamurella leprariae</name>
    <dbReference type="NCBI Taxonomy" id="2803911"/>
    <lineage>
        <taxon>Bacteria</taxon>
        <taxon>Bacillati</taxon>
        <taxon>Actinomycetota</taxon>
        <taxon>Actinomycetes</taxon>
        <taxon>Nakamurellales</taxon>
        <taxon>Nakamurellaceae</taxon>
        <taxon>Nakamurella</taxon>
    </lineage>
</organism>
<dbReference type="EMBL" id="JAERWK010000023">
    <property type="protein sequence ID" value="MBM9469079.1"/>
    <property type="molecule type" value="Genomic_DNA"/>
</dbReference>
<keyword evidence="3" id="KW-1185">Reference proteome</keyword>
<dbReference type="AlphaFoldDB" id="A0A938YJ43"/>
<accession>A0A938YJ43</accession>
<comment type="caution">
    <text evidence="2">The sequence shown here is derived from an EMBL/GenBank/DDBJ whole genome shotgun (WGS) entry which is preliminary data.</text>
</comment>
<feature type="domain" description="NAD(P)-binding" evidence="1">
    <location>
        <begin position="7"/>
        <end position="194"/>
    </location>
</feature>
<dbReference type="Gene3D" id="3.40.50.720">
    <property type="entry name" value="NAD(P)-binding Rossmann-like Domain"/>
    <property type="match status" value="1"/>
</dbReference>
<dbReference type="SUPFAM" id="SSF51735">
    <property type="entry name" value="NAD(P)-binding Rossmann-fold domains"/>
    <property type="match status" value="1"/>
</dbReference>
<evidence type="ECO:0000259" key="1">
    <source>
        <dbReference type="Pfam" id="PF13460"/>
    </source>
</evidence>
<dbReference type="PANTHER" id="PTHR15020">
    <property type="entry name" value="FLAVIN REDUCTASE-RELATED"/>
    <property type="match status" value="1"/>
</dbReference>
<evidence type="ECO:0000313" key="2">
    <source>
        <dbReference type="EMBL" id="MBM9469079.1"/>
    </source>
</evidence>
<dbReference type="CDD" id="cd05243">
    <property type="entry name" value="SDR_a5"/>
    <property type="match status" value="1"/>
</dbReference>
<gene>
    <name evidence="2" type="ORF">JL106_17470</name>
</gene>
<proteinExistence type="predicted"/>
<dbReference type="RefSeq" id="WP_205262040.1">
    <property type="nucleotide sequence ID" value="NZ_JAERWK010000023.1"/>
</dbReference>
<dbReference type="InterPro" id="IPR016040">
    <property type="entry name" value="NAD(P)-bd_dom"/>
</dbReference>
<dbReference type="Pfam" id="PF13460">
    <property type="entry name" value="NAD_binding_10"/>
    <property type="match status" value="1"/>
</dbReference>
<evidence type="ECO:0000313" key="3">
    <source>
        <dbReference type="Proteomes" id="UP000663792"/>
    </source>
</evidence>
<dbReference type="Proteomes" id="UP000663792">
    <property type="component" value="Unassembled WGS sequence"/>
</dbReference>
<dbReference type="InterPro" id="IPR036291">
    <property type="entry name" value="NAD(P)-bd_dom_sf"/>
</dbReference>
<dbReference type="PANTHER" id="PTHR15020:SF50">
    <property type="entry name" value="UPF0659 PROTEIN YMR090W"/>
    <property type="match status" value="1"/>
</dbReference>
<reference evidence="2" key="1">
    <citation type="submission" date="2021-01" db="EMBL/GenBank/DDBJ databases">
        <title>YIM 132084 draft genome.</title>
        <authorList>
            <person name="An D."/>
        </authorList>
    </citation>
    <scope>NUCLEOTIDE SEQUENCE</scope>
    <source>
        <strain evidence="2">YIM 132084</strain>
    </source>
</reference>